<evidence type="ECO:0008006" key="3">
    <source>
        <dbReference type="Google" id="ProtNLM"/>
    </source>
</evidence>
<sequence>MFFKQILQLISFTLNKLQSRKISFRRSIGSVKGFISLLLVSSLLCPIPAWALTKYLGINNGTGYNTDPAYVDRSIYHTQDLGLGVVRIGMDGVAGSTEGAGFDWSARDMVVDKYRAAGMKIHAVLSARMHVERDGNYEQWKANFRHFARSVMTHYHGKIFYYIIDNEPDLDFGNGKMSAQECVDMTQIAYQIAKALDPQIRIESPPVSGIESSLLDEMLANGIAKVSDYIGLHAYGGQISDNRLGHPWRVLARYGVRKPLVISESGAISDYCEGSEYETEDCRRRWFAYFGQQLKRFGYDHALLFDLDGHDRWAVAPNFNPTKTYQQIKDLRLNRTFSNGDFESDNNIEMDWIPFEDSDAWILKGVSERVSFVRNDNSGAHGGKGYVKLNNGNTAPGQPLSVRRIASKLQRSKKVKIGAWVYVNGGASATLKGLGYDYRNGDAEISASSTKKNGWEHLEIEVPISKNWVVIELGTLGTGNNGDYVKWDDVTINQMV</sequence>
<reference evidence="1 2" key="1">
    <citation type="journal article" date="2019" name="Genome Biol. Evol.">
        <title>Day and night: Metabolic profiles and evolutionary relationships of six axenic non-marine cyanobacteria.</title>
        <authorList>
            <person name="Will S.E."/>
            <person name="Henke P."/>
            <person name="Boedeker C."/>
            <person name="Huang S."/>
            <person name="Brinkmann H."/>
            <person name="Rohde M."/>
            <person name="Jarek M."/>
            <person name="Friedl T."/>
            <person name="Seufert S."/>
            <person name="Schumacher M."/>
            <person name="Overmann J."/>
            <person name="Neumann-Schaal M."/>
            <person name="Petersen J."/>
        </authorList>
    </citation>
    <scope>NUCLEOTIDE SEQUENCE [LARGE SCALE GENOMIC DNA]</scope>
    <source>
        <strain evidence="1 2">SAG 39.79</strain>
    </source>
</reference>
<dbReference type="Proteomes" id="UP000282574">
    <property type="component" value="Unassembled WGS sequence"/>
</dbReference>
<dbReference type="GO" id="GO:0004553">
    <property type="term" value="F:hydrolase activity, hydrolyzing O-glycosyl compounds"/>
    <property type="evidence" value="ECO:0007669"/>
    <property type="project" value="TreeGrafter"/>
</dbReference>
<organism evidence="1 2">
    <name type="scientific">Chroococcidiopsis cubana SAG 39.79</name>
    <dbReference type="NCBI Taxonomy" id="388085"/>
    <lineage>
        <taxon>Bacteria</taxon>
        <taxon>Bacillati</taxon>
        <taxon>Cyanobacteriota</taxon>
        <taxon>Cyanophyceae</taxon>
        <taxon>Chroococcidiopsidales</taxon>
        <taxon>Chroococcidiopsidaceae</taxon>
        <taxon>Chroococcidiopsis</taxon>
    </lineage>
</organism>
<gene>
    <name evidence="1" type="ORF">DSM107010_06030</name>
</gene>
<dbReference type="SUPFAM" id="SSF51445">
    <property type="entry name" value="(Trans)glycosidases"/>
    <property type="match status" value="1"/>
</dbReference>
<keyword evidence="2" id="KW-1185">Reference proteome</keyword>
<name>A0AB37URN7_9CYAN</name>
<dbReference type="RefSeq" id="WP_106168950.1">
    <property type="nucleotide sequence ID" value="NZ_JAVKZF010000005.1"/>
</dbReference>
<dbReference type="AlphaFoldDB" id="A0AB37URN7"/>
<dbReference type="EMBL" id="RSCK01000003">
    <property type="protein sequence ID" value="RUT14120.1"/>
    <property type="molecule type" value="Genomic_DNA"/>
</dbReference>
<dbReference type="Gene3D" id="2.60.120.260">
    <property type="entry name" value="Galactose-binding domain-like"/>
    <property type="match status" value="1"/>
</dbReference>
<dbReference type="InterPro" id="IPR051923">
    <property type="entry name" value="Glycosyl_Hydrolase_39"/>
</dbReference>
<protein>
    <recommendedName>
        <fullName evidence="3">Glycoside hydrolase family 5 domain-containing protein</fullName>
    </recommendedName>
</protein>
<comment type="caution">
    <text evidence="1">The sequence shown here is derived from an EMBL/GenBank/DDBJ whole genome shotgun (WGS) entry which is preliminary data.</text>
</comment>
<dbReference type="PANTHER" id="PTHR12631">
    <property type="entry name" value="ALPHA-L-IDURONIDASE"/>
    <property type="match status" value="1"/>
</dbReference>
<evidence type="ECO:0000313" key="2">
    <source>
        <dbReference type="Proteomes" id="UP000282574"/>
    </source>
</evidence>
<dbReference type="Gene3D" id="3.20.20.80">
    <property type="entry name" value="Glycosidases"/>
    <property type="match status" value="1"/>
</dbReference>
<proteinExistence type="predicted"/>
<accession>A0AB37URN7</accession>
<evidence type="ECO:0000313" key="1">
    <source>
        <dbReference type="EMBL" id="RUT14120.1"/>
    </source>
</evidence>
<dbReference type="PANTHER" id="PTHR12631:SF10">
    <property type="entry name" value="BETA-XYLOSIDASE-LIKE PROTEIN-RELATED"/>
    <property type="match status" value="1"/>
</dbReference>
<dbReference type="InterPro" id="IPR017853">
    <property type="entry name" value="GH"/>
</dbReference>